<dbReference type="RefSeq" id="WP_146404786.1">
    <property type="nucleotide sequence ID" value="NZ_SJPJ01000003.1"/>
</dbReference>
<gene>
    <name evidence="1" type="ORF">CA13_73570</name>
</gene>
<evidence type="ECO:0000313" key="2">
    <source>
        <dbReference type="Proteomes" id="UP000315010"/>
    </source>
</evidence>
<protein>
    <submittedName>
        <fullName evidence="1">Uncharacterized protein</fullName>
    </submittedName>
</protein>
<name>A0A5C5YLK2_9BACT</name>
<proteinExistence type="predicted"/>
<sequence>MRTLRPKICDHPLVQADDLRFYVSDRLRDDNIDLYSAFLLAHEALRIGRNGYLQPAWNYNLSISGLLRIFTHCLAARAFRADSMAMTAETWLVNDASHLQEHRPHFFTDRLSEGRALITDGTFLESLSQMREQYDSLNDDDGPFHLEVFPWHYAAPERELLIPHSQARFRNTTPVDPEVSDLIADLRRGQWA</sequence>
<dbReference type="Proteomes" id="UP000315010">
    <property type="component" value="Unassembled WGS sequence"/>
</dbReference>
<accession>A0A5C5YLK2</accession>
<reference evidence="1 2" key="1">
    <citation type="submission" date="2019-02" db="EMBL/GenBank/DDBJ databases">
        <title>Deep-cultivation of Planctomycetes and their phenomic and genomic characterization uncovers novel biology.</title>
        <authorList>
            <person name="Wiegand S."/>
            <person name="Jogler M."/>
            <person name="Boedeker C."/>
            <person name="Pinto D."/>
            <person name="Vollmers J."/>
            <person name="Rivas-Marin E."/>
            <person name="Kohn T."/>
            <person name="Peeters S.H."/>
            <person name="Heuer A."/>
            <person name="Rast P."/>
            <person name="Oberbeckmann S."/>
            <person name="Bunk B."/>
            <person name="Jeske O."/>
            <person name="Meyerdierks A."/>
            <person name="Storesund J.E."/>
            <person name="Kallscheuer N."/>
            <person name="Luecker S."/>
            <person name="Lage O.M."/>
            <person name="Pohl T."/>
            <person name="Merkel B.J."/>
            <person name="Hornburger P."/>
            <person name="Mueller R.-W."/>
            <person name="Bruemmer F."/>
            <person name="Labrenz M."/>
            <person name="Spormann A.M."/>
            <person name="Op Den Camp H."/>
            <person name="Overmann J."/>
            <person name="Amann R."/>
            <person name="Jetten M.S.M."/>
            <person name="Mascher T."/>
            <person name="Medema M.H."/>
            <person name="Devos D.P."/>
            <person name="Kaster A.-K."/>
            <person name="Ovreas L."/>
            <person name="Rohde M."/>
            <person name="Galperin M.Y."/>
            <person name="Jogler C."/>
        </authorList>
    </citation>
    <scope>NUCLEOTIDE SEQUENCE [LARGE SCALE GENOMIC DNA]</scope>
    <source>
        <strain evidence="1 2">CA13</strain>
    </source>
</reference>
<keyword evidence="2" id="KW-1185">Reference proteome</keyword>
<organism evidence="1 2">
    <name type="scientific">Novipirellula herctigrandis</name>
    <dbReference type="NCBI Taxonomy" id="2527986"/>
    <lineage>
        <taxon>Bacteria</taxon>
        <taxon>Pseudomonadati</taxon>
        <taxon>Planctomycetota</taxon>
        <taxon>Planctomycetia</taxon>
        <taxon>Pirellulales</taxon>
        <taxon>Pirellulaceae</taxon>
        <taxon>Novipirellula</taxon>
    </lineage>
</organism>
<dbReference type="EMBL" id="SJPJ01000003">
    <property type="protein sequence ID" value="TWT75784.1"/>
    <property type="molecule type" value="Genomic_DNA"/>
</dbReference>
<dbReference type="OrthoDB" id="9887860at2"/>
<evidence type="ECO:0000313" key="1">
    <source>
        <dbReference type="EMBL" id="TWT75784.1"/>
    </source>
</evidence>
<comment type="caution">
    <text evidence="1">The sequence shown here is derived from an EMBL/GenBank/DDBJ whole genome shotgun (WGS) entry which is preliminary data.</text>
</comment>
<dbReference type="AlphaFoldDB" id="A0A5C5YLK2"/>